<dbReference type="EMBL" id="BQKI01000073">
    <property type="protein sequence ID" value="GJN17452.1"/>
    <property type="molecule type" value="Genomic_DNA"/>
</dbReference>
<dbReference type="PANTHER" id="PTHR33672">
    <property type="entry name" value="YCF3-INTERACTING PROTEIN 1, CHLOROPLASTIC"/>
    <property type="match status" value="1"/>
</dbReference>
<comment type="caution">
    <text evidence="2">The sequence shown here is derived from an EMBL/GenBank/DDBJ whole genome shotgun (WGS) entry which is preliminary data.</text>
</comment>
<keyword evidence="3" id="KW-1185">Reference proteome</keyword>
<name>A0AAV5E421_ELECO</name>
<evidence type="ECO:0000313" key="2">
    <source>
        <dbReference type="EMBL" id="GJN17452.1"/>
    </source>
</evidence>
<organism evidence="2 3">
    <name type="scientific">Eleusine coracana subsp. coracana</name>
    <dbReference type="NCBI Taxonomy" id="191504"/>
    <lineage>
        <taxon>Eukaryota</taxon>
        <taxon>Viridiplantae</taxon>
        <taxon>Streptophyta</taxon>
        <taxon>Embryophyta</taxon>
        <taxon>Tracheophyta</taxon>
        <taxon>Spermatophyta</taxon>
        <taxon>Magnoliopsida</taxon>
        <taxon>Liliopsida</taxon>
        <taxon>Poales</taxon>
        <taxon>Poaceae</taxon>
        <taxon>PACMAD clade</taxon>
        <taxon>Chloridoideae</taxon>
        <taxon>Cynodonteae</taxon>
        <taxon>Eleusininae</taxon>
        <taxon>Eleusine</taxon>
    </lineage>
</organism>
<proteinExistence type="predicted"/>
<evidence type="ECO:0000256" key="1">
    <source>
        <dbReference type="SAM" id="MobiDB-lite"/>
    </source>
</evidence>
<reference evidence="2" key="1">
    <citation type="journal article" date="2018" name="DNA Res.">
        <title>Multiple hybrid de novo genome assembly of finger millet, an orphan allotetraploid crop.</title>
        <authorList>
            <person name="Hatakeyama M."/>
            <person name="Aluri S."/>
            <person name="Balachadran M.T."/>
            <person name="Sivarajan S.R."/>
            <person name="Patrignani A."/>
            <person name="Gruter S."/>
            <person name="Poveda L."/>
            <person name="Shimizu-Inatsugi R."/>
            <person name="Baeten J."/>
            <person name="Francoijs K.J."/>
            <person name="Nataraja K.N."/>
            <person name="Reddy Y.A.N."/>
            <person name="Phadnis S."/>
            <person name="Ravikumar R.L."/>
            <person name="Schlapbach R."/>
            <person name="Sreeman S.M."/>
            <person name="Shimizu K.K."/>
        </authorList>
    </citation>
    <scope>NUCLEOTIDE SEQUENCE</scope>
</reference>
<dbReference type="InterPro" id="IPR040340">
    <property type="entry name" value="CEST/Y3IP1"/>
</dbReference>
<reference evidence="2" key="2">
    <citation type="submission" date="2021-12" db="EMBL/GenBank/DDBJ databases">
        <title>Resequencing data analysis of finger millet.</title>
        <authorList>
            <person name="Hatakeyama M."/>
            <person name="Aluri S."/>
            <person name="Balachadran M.T."/>
            <person name="Sivarajan S.R."/>
            <person name="Poveda L."/>
            <person name="Shimizu-Inatsugi R."/>
            <person name="Schlapbach R."/>
            <person name="Sreeman S.M."/>
            <person name="Shimizu K.K."/>
        </authorList>
    </citation>
    <scope>NUCLEOTIDE SEQUENCE</scope>
</reference>
<evidence type="ECO:0000313" key="3">
    <source>
        <dbReference type="Proteomes" id="UP001054889"/>
    </source>
</evidence>
<dbReference type="AlphaFoldDB" id="A0AAV5E421"/>
<dbReference type="GO" id="GO:0080183">
    <property type="term" value="P:response to photooxidative stress"/>
    <property type="evidence" value="ECO:0007669"/>
    <property type="project" value="InterPro"/>
</dbReference>
<dbReference type="PANTHER" id="PTHR33672:SF16">
    <property type="entry name" value="OS01G0798750 PROTEIN"/>
    <property type="match status" value="1"/>
</dbReference>
<feature type="region of interest" description="Disordered" evidence="1">
    <location>
        <begin position="183"/>
        <end position="235"/>
    </location>
</feature>
<gene>
    <name evidence="2" type="primary">gb04516</name>
    <name evidence="2" type="ORF">PR202_gb04516</name>
</gene>
<protein>
    <submittedName>
        <fullName evidence="2">Uncharacterized protein</fullName>
    </submittedName>
</protein>
<feature type="region of interest" description="Disordered" evidence="1">
    <location>
        <begin position="31"/>
        <end position="74"/>
    </location>
</feature>
<dbReference type="GO" id="GO:0048564">
    <property type="term" value="P:photosystem I assembly"/>
    <property type="evidence" value="ECO:0007669"/>
    <property type="project" value="InterPro"/>
</dbReference>
<dbReference type="Proteomes" id="UP001054889">
    <property type="component" value="Unassembled WGS sequence"/>
</dbReference>
<dbReference type="GO" id="GO:0009535">
    <property type="term" value="C:chloroplast thylakoid membrane"/>
    <property type="evidence" value="ECO:0007669"/>
    <property type="project" value="InterPro"/>
</dbReference>
<accession>A0AAV5E421</accession>
<sequence>MSAPPPNTADSDDREGFTCSALFMCLYPAGRSSKKKPEEEEEEANTSQPQAETGPAPDRTADAEQEPPQVPSRAASFEKFECASLYSGNNIVFDFVEEDGEQAAASGTPSAAVHGYCPSPCFDLPVELIRAGDRYGTTVADAPVTTAFVFADYQGAALKKMASCLAAGVEGRQPHLVRFLSASADSSVPRPPGTPSRDAPPKATPVHGDHCEFGDDGASAQRRPAAGFPEQETVV</sequence>